<evidence type="ECO:0000259" key="1">
    <source>
        <dbReference type="Pfam" id="PF13473"/>
    </source>
</evidence>
<dbReference type="Pfam" id="PF13473">
    <property type="entry name" value="Cupredoxin_1"/>
    <property type="match status" value="1"/>
</dbReference>
<dbReference type="AlphaFoldDB" id="A7I6T2"/>
<dbReference type="PANTHER" id="PTHR36507:SF1">
    <property type="entry name" value="BLL1555 PROTEIN"/>
    <property type="match status" value="1"/>
</dbReference>
<dbReference type="Gene3D" id="2.60.40.420">
    <property type="entry name" value="Cupredoxins - blue copper proteins"/>
    <property type="match status" value="1"/>
</dbReference>
<reference evidence="3" key="1">
    <citation type="journal article" date="2015" name="Microbiology">
        <title>Genome of Methanoregula boonei 6A8 reveals adaptations to oligotrophic peatland environments.</title>
        <authorList>
            <person name="Braeuer S."/>
            <person name="Cadillo-Quiroz H."/>
            <person name="Kyrpides N."/>
            <person name="Woyke T."/>
            <person name="Goodwin L."/>
            <person name="Detter C."/>
            <person name="Podell S."/>
            <person name="Yavitt J.B."/>
            <person name="Zinder S.H."/>
        </authorList>
    </citation>
    <scope>NUCLEOTIDE SEQUENCE [LARGE SCALE GENOMIC DNA]</scope>
    <source>
        <strain evidence="3">DSM 21154 / JCM 14090 / 6A8</strain>
    </source>
</reference>
<gene>
    <name evidence="2" type="ordered locus">Mboo_0925</name>
</gene>
<dbReference type="eggNOG" id="arCOG02929">
    <property type="taxonomic scope" value="Archaea"/>
</dbReference>
<dbReference type="PANTHER" id="PTHR36507">
    <property type="entry name" value="BLL1555 PROTEIN"/>
    <property type="match status" value="1"/>
</dbReference>
<dbReference type="InterPro" id="IPR028096">
    <property type="entry name" value="EfeO_Cupredoxin"/>
</dbReference>
<keyword evidence="3" id="KW-1185">Reference proteome</keyword>
<organism evidence="2 3">
    <name type="scientific">Methanoregula boonei (strain DSM 21154 / JCM 14090 / 6A8)</name>
    <dbReference type="NCBI Taxonomy" id="456442"/>
    <lineage>
        <taxon>Archaea</taxon>
        <taxon>Methanobacteriati</taxon>
        <taxon>Methanobacteriota</taxon>
        <taxon>Stenosarchaea group</taxon>
        <taxon>Methanomicrobia</taxon>
        <taxon>Methanomicrobiales</taxon>
        <taxon>Methanoregulaceae</taxon>
        <taxon>Methanoregula</taxon>
    </lineage>
</organism>
<feature type="domain" description="EfeO-type cupredoxin-like" evidence="1">
    <location>
        <begin position="21"/>
        <end position="119"/>
    </location>
</feature>
<evidence type="ECO:0000313" key="3">
    <source>
        <dbReference type="Proteomes" id="UP000002408"/>
    </source>
</evidence>
<dbReference type="InterPro" id="IPR052721">
    <property type="entry name" value="ET_Amicyanin"/>
</dbReference>
<evidence type="ECO:0000313" key="2">
    <source>
        <dbReference type="EMBL" id="ABS55443.1"/>
    </source>
</evidence>
<dbReference type="InterPro" id="IPR008972">
    <property type="entry name" value="Cupredoxin"/>
</dbReference>
<name>A7I6T2_METB6</name>
<dbReference type="HOGENOM" id="CLU_084115_4_0_2"/>
<proteinExistence type="predicted"/>
<dbReference type="EMBL" id="CP000780">
    <property type="protein sequence ID" value="ABS55443.1"/>
    <property type="molecule type" value="Genomic_DNA"/>
</dbReference>
<dbReference type="STRING" id="456442.Mboo_0925"/>
<dbReference type="SUPFAM" id="SSF49503">
    <property type="entry name" value="Cupredoxins"/>
    <property type="match status" value="1"/>
</dbReference>
<dbReference type="Proteomes" id="UP000002408">
    <property type="component" value="Chromosome"/>
</dbReference>
<dbReference type="KEGG" id="mbn:Mboo_0925"/>
<dbReference type="PROSITE" id="PS51257">
    <property type="entry name" value="PROKAR_LIPOPROTEIN"/>
    <property type="match status" value="1"/>
</dbReference>
<accession>A7I6T2</accession>
<protein>
    <submittedName>
        <fullName evidence="2">Blue (Type 1) copper domain protein</fullName>
    </submittedName>
</protein>
<sequence precursor="true">MARIGIALFLAALLIFVAGCTGSSPPPAPQIRAYTPQTTILIGSTSVNPQVLTVEKGVTVTWLNIDMGLHTVASDEGDPDSFVSYPLSTNDEFQWTFTLPGTYGYHCTDNPNIKGTIIVSS</sequence>